<keyword evidence="1" id="KW-0472">Membrane</keyword>
<dbReference type="AlphaFoldDB" id="A0A6I1FQ26"/>
<keyword evidence="3" id="KW-1185">Reference proteome</keyword>
<proteinExistence type="predicted"/>
<dbReference type="RefSeq" id="WP_152149319.1">
    <property type="nucleotide sequence ID" value="NZ_WEIO01000001.1"/>
</dbReference>
<name>A0A6I1FQ26_9BACI</name>
<keyword evidence="1" id="KW-1133">Transmembrane helix</keyword>
<keyword evidence="1" id="KW-0812">Transmembrane</keyword>
<feature type="transmembrane region" description="Helical" evidence="1">
    <location>
        <begin position="50"/>
        <end position="73"/>
    </location>
</feature>
<accession>A0A6I1FQ26</accession>
<evidence type="ECO:0000313" key="3">
    <source>
        <dbReference type="Proteomes" id="UP000429595"/>
    </source>
</evidence>
<sequence length="91" mass="10131">MCNRGEVVLEDNIKKIVADGVVVHHFEVVVHEFGSGVRHLGTVVHEFGGVVYHLGMVVHEFGALFIILNKLFILMVTNKKTGFQIVNGSRF</sequence>
<gene>
    <name evidence="2" type="ORF">F9802_01180</name>
</gene>
<reference evidence="2 3" key="1">
    <citation type="submission" date="2019-10" db="EMBL/GenBank/DDBJ databases">
        <title>Bacillus aerolatum sp. nov., isolated from bioaerosol of sport playgrounds.</title>
        <authorList>
            <person name="Chen P."/>
            <person name="Zhang G."/>
        </authorList>
    </citation>
    <scope>NUCLEOTIDE SEQUENCE [LARGE SCALE GENOMIC DNA]</scope>
    <source>
        <strain evidence="2 3">CX253</strain>
    </source>
</reference>
<evidence type="ECO:0000256" key="1">
    <source>
        <dbReference type="SAM" id="Phobius"/>
    </source>
</evidence>
<dbReference type="Proteomes" id="UP000429595">
    <property type="component" value="Unassembled WGS sequence"/>
</dbReference>
<evidence type="ECO:0000313" key="2">
    <source>
        <dbReference type="EMBL" id="KAB7708792.1"/>
    </source>
</evidence>
<protein>
    <submittedName>
        <fullName evidence="2">Uncharacterized protein</fullName>
    </submittedName>
</protein>
<dbReference type="EMBL" id="WEIO01000001">
    <property type="protein sequence ID" value="KAB7708792.1"/>
    <property type="molecule type" value="Genomic_DNA"/>
</dbReference>
<comment type="caution">
    <text evidence="2">The sequence shown here is derived from an EMBL/GenBank/DDBJ whole genome shotgun (WGS) entry which is preliminary data.</text>
</comment>
<organism evidence="2 3">
    <name type="scientific">Bacillus aerolatus</name>
    <dbReference type="NCBI Taxonomy" id="2653354"/>
    <lineage>
        <taxon>Bacteria</taxon>
        <taxon>Bacillati</taxon>
        <taxon>Bacillota</taxon>
        <taxon>Bacilli</taxon>
        <taxon>Bacillales</taxon>
        <taxon>Bacillaceae</taxon>
        <taxon>Bacillus</taxon>
    </lineage>
</organism>